<reference evidence="10" key="2">
    <citation type="submission" date="2025-08" db="UniProtKB">
        <authorList>
            <consortium name="Ensembl"/>
        </authorList>
    </citation>
    <scope>IDENTIFICATION</scope>
</reference>
<dbReference type="InterPro" id="IPR035976">
    <property type="entry name" value="Sushi/SCR/CCP_sf"/>
</dbReference>
<dbReference type="SMART" id="SM00032">
    <property type="entry name" value="CCP"/>
    <property type="match status" value="6"/>
</dbReference>
<reference evidence="10" key="3">
    <citation type="submission" date="2025-09" db="UniProtKB">
        <authorList>
            <consortium name="Ensembl"/>
        </authorList>
    </citation>
    <scope>IDENTIFICATION</scope>
</reference>
<feature type="domain" description="Sushi" evidence="9">
    <location>
        <begin position="265"/>
        <end position="323"/>
    </location>
</feature>
<accession>A0AAY4AVT8</accession>
<dbReference type="PANTHER" id="PTHR19325">
    <property type="entry name" value="COMPLEMENT COMPONENT-RELATED SUSHI DOMAIN-CONTAINING"/>
    <property type="match status" value="1"/>
</dbReference>
<gene>
    <name evidence="10" type="primary">APOH</name>
</gene>
<keyword evidence="7" id="KW-0472">Membrane</keyword>
<dbReference type="Pfam" id="PF00084">
    <property type="entry name" value="Sushi"/>
    <property type="match status" value="6"/>
</dbReference>
<evidence type="ECO:0000259" key="9">
    <source>
        <dbReference type="PROSITE" id="PS50923"/>
    </source>
</evidence>
<dbReference type="Gene3D" id="2.10.70.10">
    <property type="entry name" value="Complement Module, domain 1"/>
    <property type="match status" value="6"/>
</dbReference>
<keyword evidence="3" id="KW-0677">Repeat</keyword>
<keyword evidence="5" id="KW-0325">Glycoprotein</keyword>
<evidence type="ECO:0000313" key="11">
    <source>
        <dbReference type="Proteomes" id="UP000694580"/>
    </source>
</evidence>
<dbReference type="Ensembl" id="ENSDCDT00010013089.1">
    <property type="protein sequence ID" value="ENSDCDP00010012490.1"/>
    <property type="gene ID" value="ENSDCDG00010005600.1"/>
</dbReference>
<feature type="transmembrane region" description="Helical" evidence="7">
    <location>
        <begin position="398"/>
        <end position="418"/>
    </location>
</feature>
<keyword evidence="11" id="KW-1185">Reference proteome</keyword>
<name>A0AAY4AVT8_9TELE</name>
<dbReference type="CDD" id="cd00033">
    <property type="entry name" value="CCP"/>
    <property type="match status" value="6"/>
</dbReference>
<evidence type="ECO:0000256" key="5">
    <source>
        <dbReference type="ARBA" id="ARBA00023180"/>
    </source>
</evidence>
<keyword evidence="1 6" id="KW-0768">Sushi</keyword>
<comment type="caution">
    <text evidence="6">Lacks conserved residue(s) required for the propagation of feature annotation.</text>
</comment>
<evidence type="ECO:0000256" key="1">
    <source>
        <dbReference type="ARBA" id="ARBA00022659"/>
    </source>
</evidence>
<feature type="signal peptide" evidence="8">
    <location>
        <begin position="1"/>
        <end position="23"/>
    </location>
</feature>
<dbReference type="SUPFAM" id="SSF57535">
    <property type="entry name" value="Complement control module/SCR domain"/>
    <property type="match status" value="6"/>
</dbReference>
<feature type="chain" id="PRO_5044204004" description="Sushi domain-containing protein" evidence="8">
    <location>
        <begin position="24"/>
        <end position="440"/>
    </location>
</feature>
<evidence type="ECO:0000256" key="2">
    <source>
        <dbReference type="ARBA" id="ARBA00022729"/>
    </source>
</evidence>
<dbReference type="PANTHER" id="PTHR19325:SF570">
    <property type="entry name" value="COMPLEMENT COMPONENT 4 BINDING PROTEIN, MEMBRANE"/>
    <property type="match status" value="1"/>
</dbReference>
<dbReference type="InterPro" id="IPR000436">
    <property type="entry name" value="Sushi_SCR_CCP_dom"/>
</dbReference>
<evidence type="ECO:0000256" key="4">
    <source>
        <dbReference type="ARBA" id="ARBA00023157"/>
    </source>
</evidence>
<organism evidence="10 11">
    <name type="scientific">Denticeps clupeoides</name>
    <name type="common">denticle herring</name>
    <dbReference type="NCBI Taxonomy" id="299321"/>
    <lineage>
        <taxon>Eukaryota</taxon>
        <taxon>Metazoa</taxon>
        <taxon>Chordata</taxon>
        <taxon>Craniata</taxon>
        <taxon>Vertebrata</taxon>
        <taxon>Euteleostomi</taxon>
        <taxon>Actinopterygii</taxon>
        <taxon>Neopterygii</taxon>
        <taxon>Teleostei</taxon>
        <taxon>Clupei</taxon>
        <taxon>Clupeiformes</taxon>
        <taxon>Denticipitoidei</taxon>
        <taxon>Denticipitidae</taxon>
        <taxon>Denticeps</taxon>
    </lineage>
</organism>
<evidence type="ECO:0000256" key="8">
    <source>
        <dbReference type="SAM" id="SignalP"/>
    </source>
</evidence>
<feature type="domain" description="Sushi" evidence="9">
    <location>
        <begin position="23"/>
        <end position="85"/>
    </location>
</feature>
<evidence type="ECO:0000256" key="7">
    <source>
        <dbReference type="SAM" id="Phobius"/>
    </source>
</evidence>
<feature type="domain" description="Sushi" evidence="9">
    <location>
        <begin position="144"/>
        <end position="204"/>
    </location>
</feature>
<keyword evidence="7" id="KW-0812">Transmembrane</keyword>
<dbReference type="Proteomes" id="UP000694580">
    <property type="component" value="Chromosome 10"/>
</dbReference>
<reference evidence="10 11" key="1">
    <citation type="submission" date="2020-06" db="EMBL/GenBank/DDBJ databases">
        <authorList>
            <consortium name="Wellcome Sanger Institute Data Sharing"/>
        </authorList>
    </citation>
    <scope>NUCLEOTIDE SEQUENCE [LARGE SCALE GENOMIC DNA]</scope>
</reference>
<feature type="disulfide bond" evidence="6">
    <location>
        <begin position="175"/>
        <end position="202"/>
    </location>
</feature>
<feature type="disulfide bond" evidence="6">
    <location>
        <begin position="146"/>
        <end position="189"/>
    </location>
</feature>
<evidence type="ECO:0000256" key="3">
    <source>
        <dbReference type="ARBA" id="ARBA00022737"/>
    </source>
</evidence>
<dbReference type="PROSITE" id="PS50923">
    <property type="entry name" value="SUSHI"/>
    <property type="match status" value="6"/>
</dbReference>
<feature type="domain" description="Sushi" evidence="9">
    <location>
        <begin position="324"/>
        <end position="382"/>
    </location>
</feature>
<feature type="domain" description="Sushi" evidence="9">
    <location>
        <begin position="207"/>
        <end position="264"/>
    </location>
</feature>
<evidence type="ECO:0000313" key="10">
    <source>
        <dbReference type="Ensembl" id="ENSDCDP00010012490.1"/>
    </source>
</evidence>
<dbReference type="FunFam" id="2.10.70.10:FF:000014">
    <property type="entry name" value="Membrane cofactor protein"/>
    <property type="match status" value="3"/>
</dbReference>
<dbReference type="AlphaFoldDB" id="A0AAY4AVT8"/>
<keyword evidence="4 6" id="KW-1015">Disulfide bond</keyword>
<keyword evidence="7" id="KW-1133">Transmembrane helix</keyword>
<sequence>MLRHNHILSATWILCIASVQTHAECPKPTTTVKNVVLSDEDILKASFPEGSTAKFQCIPGYSRQGSPTVTCQDGQWTPLALKCIIKVCASPGEVANGYYKLPDELVFGVHIEAVCNTGYYIIGSGVRHCTANGWDGREAVCEVVKCGSAPKIQSGTSLSEEKSEYEYGNIVTYICNNGYTLKGSNILTCREDERFHPDPPECIELANVCPKLIIENGQKTGPNPPYKLKSHLTFKCNEGFILSGSADVTCEVDGWTPLPPKCEEIQCFKPQITNGTLTAEAKETYKFKSAVRFKCNPGFTMQGNEEVTCGSNADWSPLPQCKEIQCFKPQITNGILTAEAKETYKFKSTVRFKCNPGFTMQGNEDVTCGSNADWSPLPQCKVLLTPSASPPQPPSHTWWIVVLIVVVIISLCVIYVCYRKKCSRKDYVANVVTNPEECDL</sequence>
<feature type="domain" description="Sushi" evidence="9">
    <location>
        <begin position="86"/>
        <end position="143"/>
    </location>
</feature>
<dbReference type="InterPro" id="IPR050350">
    <property type="entry name" value="Compl-Cell_Adhes-Reg"/>
</dbReference>
<dbReference type="GeneTree" id="ENSGT00940000163310"/>
<keyword evidence="2 8" id="KW-0732">Signal</keyword>
<protein>
    <recommendedName>
        <fullName evidence="9">Sushi domain-containing protein</fullName>
    </recommendedName>
</protein>
<evidence type="ECO:0000256" key="6">
    <source>
        <dbReference type="PROSITE-ProRule" id="PRU00302"/>
    </source>
</evidence>
<proteinExistence type="predicted"/>